<accession>A0A5M9MZM4</accession>
<dbReference type="VEuPathDB" id="FungiDB:EYZ11_000733"/>
<feature type="domain" description="Zn(2)-C6 fungal-type" evidence="9">
    <location>
        <begin position="11"/>
        <end position="40"/>
    </location>
</feature>
<evidence type="ECO:0000313" key="10">
    <source>
        <dbReference type="EMBL" id="KAA8650353.1"/>
    </source>
</evidence>
<dbReference type="EMBL" id="QUQM01000001">
    <property type="protein sequence ID" value="KAA8650353.1"/>
    <property type="molecule type" value="Genomic_DNA"/>
</dbReference>
<dbReference type="GO" id="GO:0008270">
    <property type="term" value="F:zinc ion binding"/>
    <property type="evidence" value="ECO:0007669"/>
    <property type="project" value="InterPro"/>
</dbReference>
<feature type="compositionally biased region" description="Basic and acidic residues" evidence="7">
    <location>
        <begin position="96"/>
        <end position="105"/>
    </location>
</feature>
<keyword evidence="4" id="KW-0238">DNA-binding</keyword>
<dbReference type="GO" id="GO:0000981">
    <property type="term" value="F:DNA-binding transcription factor activity, RNA polymerase II-specific"/>
    <property type="evidence" value="ECO:0007669"/>
    <property type="project" value="InterPro"/>
</dbReference>
<dbReference type="SMART" id="SM00906">
    <property type="entry name" value="Fungal_trans"/>
    <property type="match status" value="1"/>
</dbReference>
<dbReference type="GO" id="GO:0009893">
    <property type="term" value="P:positive regulation of metabolic process"/>
    <property type="evidence" value="ECO:0007669"/>
    <property type="project" value="UniProtKB-ARBA"/>
</dbReference>
<feature type="transmembrane region" description="Helical" evidence="8">
    <location>
        <begin position="830"/>
        <end position="851"/>
    </location>
</feature>
<dbReference type="GeneID" id="54325739"/>
<feature type="region of interest" description="Disordered" evidence="7">
    <location>
        <begin position="609"/>
        <end position="636"/>
    </location>
</feature>
<name>A0A5M9MZM4_9EURO</name>
<dbReference type="InterPro" id="IPR007219">
    <property type="entry name" value="XnlR_reg_dom"/>
</dbReference>
<dbReference type="InterPro" id="IPR050613">
    <property type="entry name" value="Sec_Metabolite_Reg"/>
</dbReference>
<dbReference type="InterPro" id="IPR001138">
    <property type="entry name" value="Zn2Cys6_DnaBD"/>
</dbReference>
<feature type="compositionally biased region" description="Polar residues" evidence="7">
    <location>
        <begin position="906"/>
        <end position="920"/>
    </location>
</feature>
<dbReference type="PROSITE" id="PS00463">
    <property type="entry name" value="ZN2_CY6_FUNGAL_1"/>
    <property type="match status" value="1"/>
</dbReference>
<evidence type="ECO:0000256" key="1">
    <source>
        <dbReference type="ARBA" id="ARBA00004123"/>
    </source>
</evidence>
<keyword evidence="5" id="KW-0804">Transcription</keyword>
<keyword evidence="6" id="KW-0539">Nucleus</keyword>
<sequence length="1266" mass="143570">MPRRMIASGRSCLECRRRKIKCDRSLPCSYCVKTGIQCAYPPRRAERTRSRGRSPDADLRGRVERIEAALGSLGREATQIRDLLHANPLLSSRSNDNSDAREGDVGHANGSRAEKQDAVLQHLDISRIRSSPRPAVSADSRLRSYFTSDLVSDLESLHPPPVMISFIWQKYLDNVDPLIKIVHAPTVQRQIMHLVRGRDNKDIPATCLLFAVYYSTVLTMSREECFAEFEEDKLVLLKRYRTAVESALLQADLLQSLDLSVLQAFLLYLICAWRDKCGPKVRTLIGLAIGIAVKTDLHRDGDNLYLSPFEAEMRRRLWWHICILDIHTAEDGASVPCIQDSLFNTRLPTNVNDVNLDPQMSVPPVAQTGKTEMLFSLVRFEVSYFARQIVFPDQFCQDNGYKVLSPLEKCEAIDRFQRSIETRYLVHCDKRVPLDFIITTSTRLVLVRFKLTVTKPRSGQNQNQNHLAMPGNFRGICVELLQQSHDLRRCEKARHWLWLFQSYVEWEALACLLLDLCLTPSRTVADLVWTTVNKIYRYWKQRGGDTGRCRRWENIEGLYAQAVAIRDSVPPSSQLSEATGQRHEIPNVASPEHLSRIWELANAAATAGLNGPSQPVSAEDAAEMPTAGTLSSSGESVREFYSPPSALSGALSPYCIVRWIRRFPCIRFFLSLLEAGHFQGIVLYLSGFYRRHEPLVRVVLLFSAASLSSVFSGFLVAAIQQMDVCFDFFSFFILPSGPDFVLTLRHKHPQHCITRLQLDTNNTFASEPVALKKVLSILLDLHLWITCVVLFYGDVCLFGLTQLMTVPSYVYAILVTMIAEVSADRYRWRAAVVSMGFISTSGDGILSAWLYPQSSAPYYFLGMRFNLALVALMMTFNCDEKKPTCTNCLYHSVDCDFAVPSAPNLNSTSASSTTGPQSARQYRFKQSKYRPPADPSSNDVVSTSQSNSRGVQCDLPSPHRASNGISFADLELFHHFVTFTCYTLGDKNDKKQVWQVHVPRYGFSFPSLHFLTLAISALHLAYKHPELREEYLIKADSHFTFGIQSVNNILSNLNSDNCQMIYLSAALICLIYFARGPRPGEYLVFSETGKSEWLVLMRGVRYIVRSSREMIFTGILAVDDDEVHDISPSLEEEYLQQRNHLQGIRRFIDMQVPNSEKELYTSAIDSLMGSFEELNRSRTANGDGITLLPAVIGWIYRLSETFVGRLEDKGSFALIILAHWSVMLKYMTPSWLMVGWDRHVISGIRSSLEEEYHQWIEWPVQMIERS</sequence>
<dbReference type="GO" id="GO:0003677">
    <property type="term" value="F:DNA binding"/>
    <property type="evidence" value="ECO:0007669"/>
    <property type="project" value="UniProtKB-KW"/>
</dbReference>
<feature type="transmembrane region" description="Helical" evidence="8">
    <location>
        <begin position="668"/>
        <end position="689"/>
    </location>
</feature>
<dbReference type="Pfam" id="PF00172">
    <property type="entry name" value="Zn_clus"/>
    <property type="match status" value="1"/>
</dbReference>
<evidence type="ECO:0000256" key="4">
    <source>
        <dbReference type="ARBA" id="ARBA00023125"/>
    </source>
</evidence>
<dbReference type="SUPFAM" id="SSF57701">
    <property type="entry name" value="Zn2/Cys6 DNA-binding domain"/>
    <property type="match status" value="1"/>
</dbReference>
<dbReference type="VEuPathDB" id="FungiDB:EYZ11_000743"/>
<dbReference type="Proteomes" id="UP000324241">
    <property type="component" value="Unassembled WGS sequence"/>
</dbReference>
<proteinExistence type="predicted"/>
<evidence type="ECO:0000256" key="6">
    <source>
        <dbReference type="ARBA" id="ARBA00023242"/>
    </source>
</evidence>
<dbReference type="PROSITE" id="PS50048">
    <property type="entry name" value="ZN2_CY6_FUNGAL_2"/>
    <property type="match status" value="1"/>
</dbReference>
<organism evidence="10 11">
    <name type="scientific">Aspergillus tanneri</name>
    <dbReference type="NCBI Taxonomy" id="1220188"/>
    <lineage>
        <taxon>Eukaryota</taxon>
        <taxon>Fungi</taxon>
        <taxon>Dikarya</taxon>
        <taxon>Ascomycota</taxon>
        <taxon>Pezizomycotina</taxon>
        <taxon>Eurotiomycetes</taxon>
        <taxon>Eurotiomycetidae</taxon>
        <taxon>Eurotiales</taxon>
        <taxon>Aspergillaceae</taxon>
        <taxon>Aspergillus</taxon>
        <taxon>Aspergillus subgen. Circumdati</taxon>
    </lineage>
</organism>
<evidence type="ECO:0000256" key="5">
    <source>
        <dbReference type="ARBA" id="ARBA00023163"/>
    </source>
</evidence>
<evidence type="ECO:0000256" key="3">
    <source>
        <dbReference type="ARBA" id="ARBA00023015"/>
    </source>
</evidence>
<dbReference type="CDD" id="cd12148">
    <property type="entry name" value="fungal_TF_MHR"/>
    <property type="match status" value="1"/>
</dbReference>
<dbReference type="CDD" id="cd00067">
    <property type="entry name" value="GAL4"/>
    <property type="match status" value="2"/>
</dbReference>
<evidence type="ECO:0000256" key="2">
    <source>
        <dbReference type="ARBA" id="ARBA00022723"/>
    </source>
</evidence>
<feature type="transmembrane region" description="Helical" evidence="8">
    <location>
        <begin position="695"/>
        <end position="719"/>
    </location>
</feature>
<dbReference type="Gene3D" id="4.10.240.10">
    <property type="entry name" value="Zn(2)-C6 fungal-type DNA-binding domain"/>
    <property type="match status" value="1"/>
</dbReference>
<protein>
    <recommendedName>
        <fullName evidence="9">Zn(2)-C6 fungal-type domain-containing protein</fullName>
    </recommendedName>
</protein>
<dbReference type="OrthoDB" id="416217at2759"/>
<dbReference type="VEuPathDB" id="FungiDB:EYZ11_000752"/>
<dbReference type="RefSeq" id="XP_033429714.1">
    <property type="nucleotide sequence ID" value="XM_033567719.1"/>
</dbReference>
<feature type="compositionally biased region" description="Polar residues" evidence="7">
    <location>
        <begin position="935"/>
        <end position="950"/>
    </location>
</feature>
<keyword evidence="8" id="KW-1133">Transmembrane helix</keyword>
<evidence type="ECO:0000256" key="7">
    <source>
        <dbReference type="SAM" id="MobiDB-lite"/>
    </source>
</evidence>
<comment type="caution">
    <text evidence="10">The sequence shown here is derived from an EMBL/GenBank/DDBJ whole genome shotgun (WGS) entry which is preliminary data.</text>
</comment>
<dbReference type="InterPro" id="IPR036864">
    <property type="entry name" value="Zn2-C6_fun-type_DNA-bd_sf"/>
</dbReference>
<dbReference type="GO" id="GO:0005634">
    <property type="term" value="C:nucleus"/>
    <property type="evidence" value="ECO:0007669"/>
    <property type="project" value="UniProtKB-SubCell"/>
</dbReference>
<dbReference type="InterPro" id="IPR036259">
    <property type="entry name" value="MFS_trans_sf"/>
</dbReference>
<dbReference type="GO" id="GO:0006351">
    <property type="term" value="P:DNA-templated transcription"/>
    <property type="evidence" value="ECO:0007669"/>
    <property type="project" value="InterPro"/>
</dbReference>
<evidence type="ECO:0000313" key="11">
    <source>
        <dbReference type="Proteomes" id="UP000324241"/>
    </source>
</evidence>
<evidence type="ECO:0000256" key="8">
    <source>
        <dbReference type="SAM" id="Phobius"/>
    </source>
</evidence>
<dbReference type="PANTHER" id="PTHR31001">
    <property type="entry name" value="UNCHARACTERIZED TRANSCRIPTIONAL REGULATORY PROTEIN"/>
    <property type="match status" value="1"/>
</dbReference>
<dbReference type="SUPFAM" id="SSF103473">
    <property type="entry name" value="MFS general substrate transporter"/>
    <property type="match status" value="1"/>
</dbReference>
<feature type="region of interest" description="Disordered" evidence="7">
    <location>
        <begin position="89"/>
        <end position="113"/>
    </location>
</feature>
<keyword evidence="8" id="KW-0812">Transmembrane</keyword>
<feature type="transmembrane region" description="Helical" evidence="8">
    <location>
        <begin position="806"/>
        <end position="823"/>
    </location>
</feature>
<keyword evidence="3" id="KW-0805">Transcription regulation</keyword>
<evidence type="ECO:0000259" key="9">
    <source>
        <dbReference type="PROSITE" id="PS50048"/>
    </source>
</evidence>
<reference evidence="10 11" key="1">
    <citation type="submission" date="2019-08" db="EMBL/GenBank/DDBJ databases">
        <title>The genome sequence of a newly discovered highly antifungal drug resistant Aspergillus species, Aspergillus tanneri NIH 1004.</title>
        <authorList>
            <person name="Mounaud S."/>
            <person name="Singh I."/>
            <person name="Joardar V."/>
            <person name="Pakala S."/>
            <person name="Pakala S."/>
            <person name="Venepally P."/>
            <person name="Chung J.K."/>
            <person name="Losada L."/>
            <person name="Nierman W.C."/>
        </authorList>
    </citation>
    <scope>NUCLEOTIDE SEQUENCE [LARGE SCALE GENOMIC DNA]</scope>
    <source>
        <strain evidence="10 11">NIH1004</strain>
    </source>
</reference>
<feature type="region of interest" description="Disordered" evidence="7">
    <location>
        <begin position="906"/>
        <end position="956"/>
    </location>
</feature>
<keyword evidence="2" id="KW-0479">Metal-binding</keyword>
<dbReference type="SMART" id="SM00066">
    <property type="entry name" value="GAL4"/>
    <property type="match status" value="1"/>
</dbReference>
<gene>
    <name evidence="10" type="ORF">ATNIH1004_003037</name>
</gene>
<dbReference type="AlphaFoldDB" id="A0A5M9MZM4"/>
<comment type="subcellular location">
    <subcellularLocation>
        <location evidence="1">Nucleus</location>
    </subcellularLocation>
</comment>
<dbReference type="Pfam" id="PF04082">
    <property type="entry name" value="Fungal_trans"/>
    <property type="match status" value="1"/>
</dbReference>
<keyword evidence="8" id="KW-0472">Membrane</keyword>
<dbReference type="PANTHER" id="PTHR31001:SF91">
    <property type="entry name" value="ZN(II)2CYS6 TRANSCRIPTION FACTOR (EUROFUNG)"/>
    <property type="match status" value="1"/>
</dbReference>
<dbReference type="VEuPathDB" id="FungiDB:EYZ11_008634"/>